<dbReference type="Gene3D" id="2.60.120.200">
    <property type="match status" value="1"/>
</dbReference>
<evidence type="ECO:0000259" key="1">
    <source>
        <dbReference type="PROSITE" id="PS51272"/>
    </source>
</evidence>
<reference evidence="2 3" key="1">
    <citation type="submission" date="2017-08" db="EMBL/GenBank/DDBJ databases">
        <title>Substantial Increase in Enzyme Production by Combined Drug-Resistance Mutations in Paenibacillus agaridevorans.</title>
        <authorList>
            <person name="Tanaka Y."/>
            <person name="Funane K."/>
            <person name="Hosaka T."/>
            <person name="Shiwa Y."/>
            <person name="Fujita N."/>
            <person name="Miyazaki T."/>
            <person name="Yoshikawa H."/>
            <person name="Murakami K."/>
            <person name="Kasahara K."/>
            <person name="Inaoka T."/>
            <person name="Hiraga Y."/>
            <person name="Ochi K."/>
        </authorList>
    </citation>
    <scope>NUCLEOTIDE SEQUENCE [LARGE SCALE GENOMIC DNA]</scope>
    <source>
        <strain evidence="2 3">T-3040</strain>
    </source>
</reference>
<dbReference type="InterPro" id="IPR013320">
    <property type="entry name" value="ConA-like_dom_sf"/>
</dbReference>
<accession>A0A2R5EWK1</accession>
<dbReference type="Pfam" id="PF00139">
    <property type="entry name" value="Lectin_legB"/>
    <property type="match status" value="1"/>
</dbReference>
<evidence type="ECO:0000313" key="3">
    <source>
        <dbReference type="Proteomes" id="UP000245202"/>
    </source>
</evidence>
<dbReference type="InterPro" id="IPR001220">
    <property type="entry name" value="Legume_lectin_dom"/>
</dbReference>
<protein>
    <recommendedName>
        <fullName evidence="1">SLH domain-containing protein</fullName>
    </recommendedName>
</protein>
<dbReference type="EMBL" id="BDQX01000286">
    <property type="protein sequence ID" value="GBG10029.1"/>
    <property type="molecule type" value="Genomic_DNA"/>
</dbReference>
<dbReference type="Pfam" id="PF00395">
    <property type="entry name" value="SLH"/>
    <property type="match status" value="3"/>
</dbReference>
<dbReference type="InterPro" id="IPR050258">
    <property type="entry name" value="Leguminous_Lectin"/>
</dbReference>
<name>A0A2R5EWK1_9BACL</name>
<dbReference type="PROSITE" id="PS51272">
    <property type="entry name" value="SLH"/>
    <property type="match status" value="3"/>
</dbReference>
<organism evidence="2 3">
    <name type="scientific">Paenibacillus agaridevorans</name>
    <dbReference type="NCBI Taxonomy" id="171404"/>
    <lineage>
        <taxon>Bacteria</taxon>
        <taxon>Bacillati</taxon>
        <taxon>Bacillota</taxon>
        <taxon>Bacilli</taxon>
        <taxon>Bacillales</taxon>
        <taxon>Paenibacillaceae</taxon>
        <taxon>Paenibacillus</taxon>
    </lineage>
</organism>
<proteinExistence type="predicted"/>
<dbReference type="PANTHER" id="PTHR32401">
    <property type="entry name" value="CONCANAVALIN A-LIKE LECTIN FAMILY PROTEIN"/>
    <property type="match status" value="1"/>
</dbReference>
<dbReference type="Proteomes" id="UP000245202">
    <property type="component" value="Unassembled WGS sequence"/>
</dbReference>
<dbReference type="Pfam" id="PF20578">
    <property type="entry name" value="aBig_2"/>
    <property type="match status" value="1"/>
</dbReference>
<dbReference type="InterPro" id="IPR046780">
    <property type="entry name" value="aBig_2"/>
</dbReference>
<evidence type="ECO:0000313" key="2">
    <source>
        <dbReference type="EMBL" id="GBG10029.1"/>
    </source>
</evidence>
<dbReference type="SUPFAM" id="SSF49899">
    <property type="entry name" value="Concanavalin A-like lectins/glucanases"/>
    <property type="match status" value="1"/>
</dbReference>
<sequence>MERVSLKNNRSFSSYFTFELSGGGGVSPGWADGIVFTVQTFSNAAGAAGGGMGYQGIQQSVGIEFDTWNNGTGLGDPSSNHIGINYNGVLGGSNVQSLSTSTLDMKSGTIHAWVDYDGLNKKIEVRVNKNSDTRPTAANLTQTNVNLTSILNSSDVYVGFTAATGGAYQNHDITKWYFTNDFAPIDVRNNTYVQAPTRYTIAKTEQEDGRWKLDITAVGGTRQNEIPITVTATNDAIVEPSSVVTDADGKAVVYISSSGTSGPSTVKAEGPSGIFTTTEVTLVGKSTAPLAQDIVANATDQQLTLSKVPAGAVISIYRSESDSEPLQITSVTGGTVELIAEDLSFSLSSEENIYITYQTGIRLESDKTAIRPKVRSGALAVGRIVSNGTKDTVYVADVPAGATVRIYDPASGELIGEAAAAADPNPLAVTIADGLLDLQQVEATIQNHDEIESHRTSATTRLETSDQPVHVTANSATNIITVEDVPSGAKVIVYDKDGDEIASIYNRTANTRDMVIDMFPPGIELGDHYEVSIIEVKKYESDKVGVDGKVPSQSLAADQLAANATTDTVTAADIAPGTIVRVYDANGVLLGQAVNEGGTAGDVVVAIDTNLANKQQLFVTQQVAGELESAKTSVIAHFDQSAAPIYVAANATDDTVTVTNVPAGATVTVYDEDDEVIGTATNNGAAAGTVIVEIENGLNDKTNVKVTITEPNKSESELTTAVVLVQSEWPNDTSIVAKGTEGTVTVSDVPAEATIIVYDKDGKELGRLKQGEKAGPLTLENLQDMGEEIYVSILIDGQLESNKASQLVTYEQSEPLTADQVSANVTNNTVEVTNLAPGTTIIIYDDQPKVIGTATNTGNASGTVIVELSIDLADGDSVFVSKKDSDKSASEPIAVIAAYTQSAKPVTVVANASTDTVTVTNVPPGATVTVYDDKGDEIGKATNNGETAGTVIVTIGGGLNDGTIVKVTITEPNMSESEETEAATQTKSVWPNDSSIVADGTEGTVTVSDVPAEATIIVYDKDGKELGRLKQGETAGPLTLENLQGMGDQIQVSIVIAGQLESAPQQANVVYTQSAALLDSAITANATNDTVTVTNVPAGAVIKVYDEDGELIGTAANEEDEAGSVVVTIPLPGGLTDGQAVDVTITEPDKTESEKTNVTSTTDQSVPPLLESSITANATDNTVTVTNVPPGATVTVYDEEGEIGTATNNGNTAGPVTVTISGEYDESDSVYVTITEPNKLESEKVKAEMQIEAVWPSESSIEADGMEGTVTVTKVPSGATIIVYDKDGKELGRLTQGETAGPLTLENLEGLGDKIQVSIVIDGYLESSPQQAVVDYLPSVALDGPAITANATDDTVTVTNVPAGAVIKVYAANGDPIGTAMNEEDEAGPVVVTIPLPGGLSDKQKVDVTITERNRGESPKTTVEAAAKQSAEPVYVAANATNNTVTVTNVPPGATVTVYDDKGEIGTATNNSDTAGTVTVTIIDGFGEAEVVHVTITEPNKLESLAVQVDILVMSDPLTVDRITTNATKDTVQVASVPAGATIYIYNAGNQLIGTITNDSLDSADLTIAILAPGIAGGDTVKVSVKEKDKLESSTVSVIAGLEQTTALGEEQAIVNASKDVITVKDVAPGATVRVYDSTGKLLISRKNTTSGSTNLVIAMNPGFDAGVQYLISVTEPNKLESEKNSFIARDQSSRPTNEQIESISVQQDTIVVKDVPNGATVVVYDAEGKEAGRATNTSGSNGEVTVKGPIKTNELQITIIESGKLESDKLIVDLLLTTEEQINNALRRLSVEYQGQDTWESVTNNVFVLTVGAHDTQVQWQSAKPNVIAINSPLNNRIEATVARQANDVSVILTAEISKNGMTKSRTFLLIVKSESLDKISESVGRQVDIKGGEQQEQEQQVDVNRITMSDGSKIDKAIFDAASAGTFAGNPLTADNPAVIYVNEDTDPADEYAIEIPQQSMSLLADHGNSLEIQTDFAHLSMGNDMLAQMNESFLDLFFRIVPVKNADKQKAINDAIPNESVVRTAAGGRQVEVLGSSLEIETNYSNYNTKLFIPFAKNGIVVPTGNAASFLDSLRIYIEHSDGEKVVQQGTVVYKDGVPVGLEIEINKFSTFTIIQLKSAPVIIFPVNPVDEEEEAEEETPESAHHSAYMKGYTDGTFRPNASVKRSEMASILFRVNELEAEASFKQLYPDVNAGHWASLNIERLNGLGWMIGDTLGNFRPESGITRAEMAMILARWLELELPSEPQSGFDDVGAGHWANQAISAVSNAGYMIGYEEGDFKPNRYLTRAEAVTIINRVLNRGPLTHVPAPSWKDVDHKHWAYGAIEEASRNHFYTKLEGESGEQYKDSK</sequence>
<gene>
    <name evidence="2" type="ORF">PAT3040_04725</name>
</gene>
<dbReference type="GO" id="GO:0030246">
    <property type="term" value="F:carbohydrate binding"/>
    <property type="evidence" value="ECO:0007669"/>
    <property type="project" value="InterPro"/>
</dbReference>
<feature type="domain" description="SLH" evidence="1">
    <location>
        <begin position="2126"/>
        <end position="2187"/>
    </location>
</feature>
<dbReference type="PANTHER" id="PTHR32401:SF48">
    <property type="entry name" value="LEGUME LECTIN DOMAIN-CONTAINING PROTEIN"/>
    <property type="match status" value="1"/>
</dbReference>
<feature type="domain" description="SLH" evidence="1">
    <location>
        <begin position="2249"/>
        <end position="2312"/>
    </location>
</feature>
<feature type="domain" description="SLH" evidence="1">
    <location>
        <begin position="2188"/>
        <end position="2248"/>
    </location>
</feature>
<comment type="caution">
    <text evidence="2">The sequence shown here is derived from an EMBL/GenBank/DDBJ whole genome shotgun (WGS) entry which is preliminary data.</text>
</comment>
<dbReference type="InterPro" id="IPR001119">
    <property type="entry name" value="SLH_dom"/>
</dbReference>
<keyword evidence="3" id="KW-1185">Reference proteome</keyword>